<name>A0A150NNC3_STRMT</name>
<evidence type="ECO:0000313" key="1">
    <source>
        <dbReference type="EMBL" id="KYF34953.1"/>
    </source>
</evidence>
<dbReference type="AlphaFoldDB" id="A0A150NNC3"/>
<gene>
    <name evidence="1" type="ORF">SMI10712_01320</name>
</gene>
<protein>
    <submittedName>
        <fullName evidence="1">Uncharacterized protein</fullName>
    </submittedName>
</protein>
<accession>A0A150NNC3</accession>
<evidence type="ECO:0000313" key="2">
    <source>
        <dbReference type="Proteomes" id="UP000075618"/>
    </source>
</evidence>
<sequence length="48" mass="5724">MDDYNAVVDFEKIERKLKSGDYRSSKKSYNVIKEFYLILNLFIGVFLL</sequence>
<organism evidence="1 2">
    <name type="scientific">Streptococcus mitis</name>
    <dbReference type="NCBI Taxonomy" id="28037"/>
    <lineage>
        <taxon>Bacteria</taxon>
        <taxon>Bacillati</taxon>
        <taxon>Bacillota</taxon>
        <taxon>Bacilli</taxon>
        <taxon>Lactobacillales</taxon>
        <taxon>Streptococcaceae</taxon>
        <taxon>Streptococcus</taxon>
        <taxon>Streptococcus mitis group</taxon>
    </lineage>
</organism>
<comment type="caution">
    <text evidence="1">The sequence shown here is derived from an EMBL/GenBank/DDBJ whole genome shotgun (WGS) entry which is preliminary data.</text>
</comment>
<proteinExistence type="predicted"/>
<reference evidence="1 2" key="1">
    <citation type="submission" date="2016-01" db="EMBL/GenBank/DDBJ databases">
        <title>Highly variable Streptococcus oralis are common among viridans streptococci isolated from primates.</title>
        <authorList>
            <person name="Denapaite D."/>
            <person name="Rieger M."/>
            <person name="Koendgen S."/>
            <person name="Brueckner R."/>
            <person name="Ochigava I."/>
            <person name="Kappeler P."/>
            <person name="Maetz-Rensing K."/>
            <person name="Leendertz F."/>
            <person name="Hakenbeck R."/>
        </authorList>
    </citation>
    <scope>NUCLEOTIDE SEQUENCE [LARGE SCALE GENOMIC DNA]</scope>
    <source>
        <strain evidence="1 2">10712</strain>
    </source>
</reference>
<dbReference type="EMBL" id="LROT01000008">
    <property type="protein sequence ID" value="KYF34953.1"/>
    <property type="molecule type" value="Genomic_DNA"/>
</dbReference>
<dbReference type="Proteomes" id="UP000075618">
    <property type="component" value="Unassembled WGS sequence"/>
</dbReference>